<feature type="active site" description="Proton acceptor" evidence="3">
    <location>
        <position position="206"/>
    </location>
</feature>
<dbReference type="Gene3D" id="3.30.420.40">
    <property type="match status" value="1"/>
</dbReference>
<dbReference type="EMBL" id="HBDY01000983">
    <property type="protein sequence ID" value="CAD8227498.1"/>
    <property type="molecule type" value="Transcribed_RNA"/>
</dbReference>
<dbReference type="GO" id="GO:0009134">
    <property type="term" value="P:nucleoside diphosphate catabolic process"/>
    <property type="evidence" value="ECO:0007669"/>
    <property type="project" value="TreeGrafter"/>
</dbReference>
<keyword evidence="4" id="KW-0547">Nucleotide-binding</keyword>
<proteinExistence type="inferred from homology"/>
<evidence type="ECO:0000256" key="1">
    <source>
        <dbReference type="ARBA" id="ARBA00009283"/>
    </source>
</evidence>
<organism evidence="5">
    <name type="scientific">Micromonas pusilla</name>
    <name type="common">Picoplanktonic green alga</name>
    <name type="synonym">Chromulina pusilla</name>
    <dbReference type="NCBI Taxonomy" id="38833"/>
    <lineage>
        <taxon>Eukaryota</taxon>
        <taxon>Viridiplantae</taxon>
        <taxon>Chlorophyta</taxon>
        <taxon>Mamiellophyceae</taxon>
        <taxon>Mamiellales</taxon>
        <taxon>Mamiellaceae</taxon>
        <taxon>Micromonas</taxon>
    </lineage>
</organism>
<dbReference type="Gene3D" id="3.30.420.150">
    <property type="entry name" value="Exopolyphosphatase. Domain 2"/>
    <property type="match status" value="1"/>
</dbReference>
<dbReference type="GO" id="GO:0005524">
    <property type="term" value="F:ATP binding"/>
    <property type="evidence" value="ECO:0007669"/>
    <property type="project" value="UniProtKB-KW"/>
</dbReference>
<evidence type="ECO:0008006" key="6">
    <source>
        <dbReference type="Google" id="ProtNLM"/>
    </source>
</evidence>
<comment type="similarity">
    <text evidence="1">Belongs to the GDA1/CD39 NTPase family.</text>
</comment>
<dbReference type="PANTHER" id="PTHR11782:SF83">
    <property type="entry name" value="GUANOSINE-DIPHOSPHATASE"/>
    <property type="match status" value="1"/>
</dbReference>
<gene>
    <name evidence="5" type="ORF">MPUS1402_LOCUS739</name>
</gene>
<feature type="binding site" evidence="4">
    <location>
        <begin position="248"/>
        <end position="252"/>
    </location>
    <ligand>
        <name>ATP</name>
        <dbReference type="ChEBI" id="CHEBI:30616"/>
    </ligand>
</feature>
<dbReference type="Pfam" id="PF01150">
    <property type="entry name" value="GDA1_CD39"/>
    <property type="match status" value="1"/>
</dbReference>
<dbReference type="PANTHER" id="PTHR11782">
    <property type="entry name" value="ADENOSINE/GUANOSINE DIPHOSPHATASE"/>
    <property type="match status" value="1"/>
</dbReference>
<protein>
    <recommendedName>
        <fullName evidence="6">Apyrase</fullName>
    </recommendedName>
</protein>
<accession>A0A7R9XT72</accession>
<evidence type="ECO:0000256" key="3">
    <source>
        <dbReference type="PIRSR" id="PIRSR600407-1"/>
    </source>
</evidence>
<evidence type="ECO:0000256" key="4">
    <source>
        <dbReference type="PIRSR" id="PIRSR600407-2"/>
    </source>
</evidence>
<dbReference type="GO" id="GO:0017110">
    <property type="term" value="F:nucleoside diphosphate phosphatase activity"/>
    <property type="evidence" value="ECO:0007669"/>
    <property type="project" value="TreeGrafter"/>
</dbReference>
<evidence type="ECO:0000256" key="2">
    <source>
        <dbReference type="ARBA" id="ARBA00022801"/>
    </source>
</evidence>
<reference evidence="5" key="1">
    <citation type="submission" date="2021-01" db="EMBL/GenBank/DDBJ databases">
        <authorList>
            <person name="Corre E."/>
            <person name="Pelletier E."/>
            <person name="Niang G."/>
            <person name="Scheremetjew M."/>
            <person name="Finn R."/>
            <person name="Kale V."/>
            <person name="Holt S."/>
            <person name="Cochrane G."/>
            <person name="Meng A."/>
            <person name="Brown T."/>
            <person name="Cohen L."/>
        </authorList>
    </citation>
    <scope>NUCLEOTIDE SEQUENCE</scope>
    <source>
        <strain evidence="5">RCC1614</strain>
    </source>
</reference>
<dbReference type="InterPro" id="IPR000407">
    <property type="entry name" value="GDA1_CD39_NTPase"/>
</dbReference>
<dbReference type="GO" id="GO:0016020">
    <property type="term" value="C:membrane"/>
    <property type="evidence" value="ECO:0007669"/>
    <property type="project" value="TreeGrafter"/>
</dbReference>
<name>A0A7R9XT72_MICPS</name>
<keyword evidence="2" id="KW-0378">Hydrolase</keyword>
<keyword evidence="4" id="KW-0067">ATP-binding</keyword>
<sequence>MNGNAASGFARKMLPLSIETRTRPYERIGAVSPRKKHQPQWWASLASDPRALKIAVALALVVAFAFALAAAVDASSDANHSRVVVFDAGSTGNRVHVFKFSSDVDGVTLVSETFAAKSPGFRDLASKGAKVAADSLDALIDVARDEVPAKMRSRTKLTLRATAGIRLLPEGAEAAEAIMRAARKKLMGTGFDVEDRRVSVMSGEDEGKYAWTSVNYLLGRVGVGKSFENGGGGAEDGTSTVAVLDLGGGSAQIAFAVSDAAKASAPPGKGYVQSVGDGGRRDDVYVKSFAGYGLMAARAKVLATGGDDEDSGGNGTHPCVPAGYVGGCEENCYGLAPGESYVARARAAGADFRACLAAAIKSLALDATCEDAPCGIAGAWTTPRTTKLHAMSYVYERAVQSRAAKTYDAATTTKTDALTVTPKDFEDAGEAVCATAAADVATRYPDADPEHAAYLCLDVAFIRALLVDGLGVGVNEAVTIVDQIEYDGKGVEAAWALGDAVATLGEGADPDAIFGSKGRRRR</sequence>
<dbReference type="AlphaFoldDB" id="A0A7R9XT72"/>
<evidence type="ECO:0000313" key="5">
    <source>
        <dbReference type="EMBL" id="CAD8227498.1"/>
    </source>
</evidence>